<feature type="domain" description="Bacterial type II secretion system protein E" evidence="3">
    <location>
        <begin position="162"/>
        <end position="319"/>
    </location>
</feature>
<dbReference type="PANTHER" id="PTHR30486:SF6">
    <property type="entry name" value="TYPE IV PILUS RETRACTATION ATPASE PILT"/>
    <property type="match status" value="1"/>
</dbReference>
<comment type="similarity">
    <text evidence="1 2">Belongs to the GSP E family.</text>
</comment>
<dbReference type="GO" id="GO:0016887">
    <property type="term" value="F:ATP hydrolysis activity"/>
    <property type="evidence" value="ECO:0007669"/>
    <property type="project" value="InterPro"/>
</dbReference>
<sequence>MNSVVGIDRKATTVRELMKPLAPVLAGPDVTELAVTRAGGVWANTRGAWVWHDVPHLTHEHLYALANALAVYNGMPLRSILSVVLPDGERGQVVMPPACIDNTLSINIRKHAARAFSLEELEAQGVFSAVNDVSFNRFTADRIDALRHATDMTRIDDQEAELLHLKSESRWREFLVKAVQYKRNIIIGGKTGSGKTTLARSLTQAIPADERVVTIEDVHELRLEDHPNKVHLLYGGITGRVSSQEALAACMRLSMDRILLAELRGDEAWDYLNSLNTGHPGSITTGHFNNAIQGYERVAALVKKSPAGRDIAIDMIRQLLYTTLEVVLYYKNRRLVEVFYDPAFSKSKLAN</sequence>
<protein>
    <recommendedName>
        <fullName evidence="2">Type IV secretion system protein</fullName>
    </recommendedName>
</protein>
<evidence type="ECO:0000313" key="4">
    <source>
        <dbReference type="EMBL" id="UVG61353.1"/>
    </source>
</evidence>
<dbReference type="Gene3D" id="3.30.450.90">
    <property type="match status" value="1"/>
</dbReference>
<dbReference type="GO" id="GO:0044097">
    <property type="term" value="P:secretion by the type IV secretion system"/>
    <property type="evidence" value="ECO:0007669"/>
    <property type="project" value="InterPro"/>
</dbReference>
<dbReference type="InterPro" id="IPR027417">
    <property type="entry name" value="P-loop_NTPase"/>
</dbReference>
<dbReference type="CDD" id="cd01130">
    <property type="entry name" value="VirB11-like_ATPase"/>
    <property type="match status" value="1"/>
</dbReference>
<evidence type="ECO:0000256" key="1">
    <source>
        <dbReference type="ARBA" id="ARBA00006611"/>
    </source>
</evidence>
<dbReference type="Pfam" id="PF00437">
    <property type="entry name" value="T2SSE"/>
    <property type="match status" value="1"/>
</dbReference>
<keyword evidence="2" id="KW-0067">ATP-binding</keyword>
<dbReference type="RefSeq" id="WP_026113047.1">
    <property type="nucleotide sequence ID" value="NZ_CP066344.1"/>
</dbReference>
<keyword evidence="4" id="KW-0614">Plasmid</keyword>
<comment type="function">
    <text evidence="2">Part of the Type IV secretion system.</text>
</comment>
<keyword evidence="2" id="KW-0547">Nucleotide-binding</keyword>
<dbReference type="Proteomes" id="UP000190508">
    <property type="component" value="Plasmid pLMG696-1"/>
</dbReference>
<dbReference type="EMBL" id="CP066344">
    <property type="protein sequence ID" value="UVG61353.1"/>
    <property type="molecule type" value="Genomic_DNA"/>
</dbReference>
<dbReference type="SUPFAM" id="SSF52540">
    <property type="entry name" value="P-loop containing nucleoside triphosphate hydrolases"/>
    <property type="match status" value="1"/>
</dbReference>
<proteinExistence type="inferred from homology"/>
<dbReference type="InterPro" id="IPR050921">
    <property type="entry name" value="T4SS_GSP_E_ATPase"/>
</dbReference>
<organism evidence="4 5">
    <name type="scientific">Xanthomonas citri pv. durantae</name>
    <dbReference type="NCBI Taxonomy" id="487862"/>
    <lineage>
        <taxon>Bacteria</taxon>
        <taxon>Pseudomonadati</taxon>
        <taxon>Pseudomonadota</taxon>
        <taxon>Gammaproteobacteria</taxon>
        <taxon>Lysobacterales</taxon>
        <taxon>Lysobacteraceae</taxon>
        <taxon>Xanthomonas</taxon>
    </lineage>
</organism>
<dbReference type="Gene3D" id="3.40.50.300">
    <property type="entry name" value="P-loop containing nucleotide triphosphate hydrolases"/>
    <property type="match status" value="1"/>
</dbReference>
<reference evidence="4" key="1">
    <citation type="submission" date="2020-12" db="EMBL/GenBank/DDBJ databases">
        <title>Complete genome investigation of Xanthomonas citri pv. durantae LMG696.</title>
        <authorList>
            <person name="Rana R."/>
            <person name="Bansal K."/>
            <person name="Patil P.B."/>
        </authorList>
    </citation>
    <scope>NUCLEOTIDE SEQUENCE</scope>
    <source>
        <strain evidence="4">LMG696</strain>
        <plasmid evidence="4">pLMG696-1</plasmid>
    </source>
</reference>
<dbReference type="PANTHER" id="PTHR30486">
    <property type="entry name" value="TWITCHING MOTILITY PROTEIN PILT"/>
    <property type="match status" value="1"/>
</dbReference>
<evidence type="ECO:0000259" key="3">
    <source>
        <dbReference type="Pfam" id="PF00437"/>
    </source>
</evidence>
<dbReference type="NCBIfam" id="TIGR02788">
    <property type="entry name" value="VirB11"/>
    <property type="match status" value="1"/>
</dbReference>
<dbReference type="GO" id="GO:0005524">
    <property type="term" value="F:ATP binding"/>
    <property type="evidence" value="ECO:0007669"/>
    <property type="project" value="UniProtKB-UniRule"/>
</dbReference>
<dbReference type="InterPro" id="IPR001482">
    <property type="entry name" value="T2SS/T4SS_dom"/>
</dbReference>
<gene>
    <name evidence="4" type="primary">virB11</name>
    <name evidence="4" type="ORF">Xdur_023325</name>
</gene>
<dbReference type="GO" id="GO:0043684">
    <property type="term" value="C:type IV secretion system complex"/>
    <property type="evidence" value="ECO:0007669"/>
    <property type="project" value="UniProtKB-UniRule"/>
</dbReference>
<name>A0A9X6BIF8_XANCI</name>
<evidence type="ECO:0000256" key="2">
    <source>
        <dbReference type="RuleBase" id="RU366071"/>
    </source>
</evidence>
<evidence type="ECO:0000313" key="5">
    <source>
        <dbReference type="Proteomes" id="UP000190508"/>
    </source>
</evidence>
<dbReference type="AlphaFoldDB" id="A0A9X6BIF8"/>
<accession>A0A9X6BIF8</accession>
<dbReference type="InterPro" id="IPR014155">
    <property type="entry name" value="VirB11"/>
</dbReference>
<geneLocation type="plasmid" evidence="4 5">
    <name>pLMG696-1</name>
</geneLocation>